<protein>
    <recommendedName>
        <fullName evidence="5">HCP-like protein</fullName>
    </recommendedName>
</protein>
<dbReference type="EMBL" id="KV454439">
    <property type="protein sequence ID" value="ODQ77598.1"/>
    <property type="molecule type" value="Genomic_DNA"/>
</dbReference>
<feature type="non-terminal residue" evidence="3">
    <location>
        <position position="1"/>
    </location>
</feature>
<name>A0A1E3QJ16_9ASCO</name>
<evidence type="ECO:0000313" key="4">
    <source>
        <dbReference type="Proteomes" id="UP000094336"/>
    </source>
</evidence>
<dbReference type="InterPro" id="IPR011990">
    <property type="entry name" value="TPR-like_helical_dom_sf"/>
</dbReference>
<dbReference type="GeneID" id="30149214"/>
<dbReference type="RefSeq" id="XP_018982926.1">
    <property type="nucleotide sequence ID" value="XM_019131361.1"/>
</dbReference>
<keyword evidence="2" id="KW-0677">Repeat</keyword>
<dbReference type="InterPro" id="IPR051726">
    <property type="entry name" value="Chitin_Synth_Reg"/>
</dbReference>
<dbReference type="STRING" id="984486.A0A1E3QJ16"/>
<feature type="non-terminal residue" evidence="3">
    <location>
        <position position="438"/>
    </location>
</feature>
<proteinExistence type="predicted"/>
<keyword evidence="4" id="KW-1185">Reference proteome</keyword>
<evidence type="ECO:0000256" key="2">
    <source>
        <dbReference type="ARBA" id="ARBA00022737"/>
    </source>
</evidence>
<reference evidence="4" key="1">
    <citation type="submission" date="2016-05" db="EMBL/GenBank/DDBJ databases">
        <title>Comparative genomics of biotechnologically important yeasts.</title>
        <authorList>
            <consortium name="DOE Joint Genome Institute"/>
            <person name="Riley R."/>
            <person name="Haridas S."/>
            <person name="Wolfe K.H."/>
            <person name="Lopes M.R."/>
            <person name="Hittinger C.T."/>
            <person name="Goker M."/>
            <person name="Salamov A."/>
            <person name="Wisecaver J."/>
            <person name="Long T.M."/>
            <person name="Aerts A.L."/>
            <person name="Barry K."/>
            <person name="Choi C."/>
            <person name="Clum A."/>
            <person name="Coughlan A.Y."/>
            <person name="Deshpande S."/>
            <person name="Douglass A.P."/>
            <person name="Hanson S.J."/>
            <person name="Klenk H.-P."/>
            <person name="Labutti K."/>
            <person name="Lapidus A."/>
            <person name="Lindquist E."/>
            <person name="Lipzen A."/>
            <person name="Meier-Kolthoff J.P."/>
            <person name="Ohm R.A."/>
            <person name="Otillar R.P."/>
            <person name="Pangilinan J."/>
            <person name="Peng Y."/>
            <person name="Rokas A."/>
            <person name="Rosa C.A."/>
            <person name="Scheuner C."/>
            <person name="Sibirny A.A."/>
            <person name="Slot J.C."/>
            <person name="Stielow J.B."/>
            <person name="Sun H."/>
            <person name="Kurtzman C.P."/>
            <person name="Blackwell M."/>
            <person name="Grigoriev I.V."/>
            <person name="Jeffries T.W."/>
        </authorList>
    </citation>
    <scope>NUCLEOTIDE SEQUENCE [LARGE SCALE GENOMIC DNA]</scope>
    <source>
        <strain evidence="4">NRRL Y-12698</strain>
    </source>
</reference>
<accession>A0A1E3QJ16</accession>
<sequence length="438" mass="48218">HYRSLSASSVLFLDYRGDTASMADFSQNVLTLYLGDNSALLMPRMKTIELYRKNAKKSNDPAVLFQYAQYILQTALMVDDKTVSLSNSQDSIGSERKHPPANSMNDLLHAVPKSASSASLPIPKASLDSRLKKELLKEAVHYLRRLSDRGYSEAQYLLGDAYSSGALGRVDNKEAFVLFQHAAKHGHAESAYRTSYCYEEGLGTGRDARKAVEFLKSAAARIHPAAMYKLGVYSFYSRMGLPNNVTTKKAGIQWLLRAVDRANELVAGAPYELAKIHFAGFEDIIIPDKHYALELYAQAAALGHVPSATLLGRFYEIGDVVPQDANLSIHYYTQAALGGDAEAMLAMCAWYLVGADPYLVVDEMEAFEWAKRAALCGLVKAQFALGHFYEKGIGCQANMVEAEKWYTNAATAGDAKAIARMQELRPGAKLPKTVTKKK</sequence>
<dbReference type="InterPro" id="IPR006597">
    <property type="entry name" value="Sel1-like"/>
</dbReference>
<evidence type="ECO:0008006" key="5">
    <source>
        <dbReference type="Google" id="ProtNLM"/>
    </source>
</evidence>
<dbReference type="Gene3D" id="1.25.40.10">
    <property type="entry name" value="Tetratricopeptide repeat domain"/>
    <property type="match status" value="2"/>
</dbReference>
<dbReference type="PANTHER" id="PTHR46430">
    <property type="entry name" value="PROTEIN SKT5-RELATED"/>
    <property type="match status" value="1"/>
</dbReference>
<keyword evidence="1" id="KW-0597">Phosphoprotein</keyword>
<dbReference type="PANTHER" id="PTHR46430:SF1">
    <property type="entry name" value="CHITIN SYNTHASE REGULATOR SKT5-RELATED"/>
    <property type="match status" value="1"/>
</dbReference>
<gene>
    <name evidence="3" type="ORF">BABINDRAFT_25545</name>
</gene>
<evidence type="ECO:0000313" key="3">
    <source>
        <dbReference type="EMBL" id="ODQ77598.1"/>
    </source>
</evidence>
<dbReference type="OrthoDB" id="272077at2759"/>
<dbReference type="Proteomes" id="UP000094336">
    <property type="component" value="Unassembled WGS sequence"/>
</dbReference>
<dbReference type="SMART" id="SM00671">
    <property type="entry name" value="SEL1"/>
    <property type="match status" value="7"/>
</dbReference>
<dbReference type="AlphaFoldDB" id="A0A1E3QJ16"/>
<dbReference type="SUPFAM" id="SSF81901">
    <property type="entry name" value="HCP-like"/>
    <property type="match status" value="1"/>
</dbReference>
<dbReference type="FunFam" id="1.25.40.10:FF:000707">
    <property type="entry name" value="Chitin synthase regulatory factor 3"/>
    <property type="match status" value="1"/>
</dbReference>
<evidence type="ECO:0000256" key="1">
    <source>
        <dbReference type="ARBA" id="ARBA00022553"/>
    </source>
</evidence>
<dbReference type="Pfam" id="PF08238">
    <property type="entry name" value="Sel1"/>
    <property type="match status" value="7"/>
</dbReference>
<organism evidence="3 4">
    <name type="scientific">Babjeviella inositovora NRRL Y-12698</name>
    <dbReference type="NCBI Taxonomy" id="984486"/>
    <lineage>
        <taxon>Eukaryota</taxon>
        <taxon>Fungi</taxon>
        <taxon>Dikarya</taxon>
        <taxon>Ascomycota</taxon>
        <taxon>Saccharomycotina</taxon>
        <taxon>Pichiomycetes</taxon>
        <taxon>Serinales incertae sedis</taxon>
        <taxon>Babjeviella</taxon>
    </lineage>
</organism>